<accession>A0A5C5YXT7</accession>
<dbReference type="Pfam" id="PF03983">
    <property type="entry name" value="SHD1"/>
    <property type="match status" value="1"/>
</dbReference>
<evidence type="ECO:0000313" key="3">
    <source>
        <dbReference type="EMBL" id="TWT79842.1"/>
    </source>
</evidence>
<evidence type="ECO:0000259" key="2">
    <source>
        <dbReference type="Pfam" id="PF03983"/>
    </source>
</evidence>
<keyword evidence="1" id="KW-0732">Signal</keyword>
<dbReference type="GO" id="GO:0008092">
    <property type="term" value="F:cytoskeletal protein binding"/>
    <property type="evidence" value="ECO:0007669"/>
    <property type="project" value="InterPro"/>
</dbReference>
<dbReference type="GO" id="GO:0030674">
    <property type="term" value="F:protein-macromolecule adaptor activity"/>
    <property type="evidence" value="ECO:0007669"/>
    <property type="project" value="InterPro"/>
</dbReference>
<evidence type="ECO:0000256" key="1">
    <source>
        <dbReference type="SAM" id="SignalP"/>
    </source>
</evidence>
<sequence length="311" mass="35272" precursor="true">MRRLCTSLLFALVIYPLAASPLATARQWSSRDGNYKLEADLVAFNDTTIVLKRENGDLVGVERNELSDADQAFVGSDDTSSAIKKSAEQMQTWTSADGMQVRGRVLAYGRSTMKVNRKLGKVYINDVAFDQFAPLHQRLVLRILSELENQTLENRKQLQAWAMGLGANVKEHPLQGVLMELESGDKLALPFFLFAQEDLKVLKPGWESWLENEQDSVASQRESLYMQAEAMQYQQQEEHREELRRIEMLKLTMMANATGLIKIWEVGLQPMGGNNWRRTSVIIPAQNSAQASQIAMQNYPGFKIYGIRKVR</sequence>
<dbReference type="InterPro" id="IPR007131">
    <property type="entry name" value="SHD1"/>
</dbReference>
<dbReference type="Gene3D" id="2.30.30.700">
    <property type="entry name" value="SLA1 homology domain 1"/>
    <property type="match status" value="1"/>
</dbReference>
<feature type="domain" description="SLA1 homology" evidence="2">
    <location>
        <begin position="23"/>
        <end position="76"/>
    </location>
</feature>
<dbReference type="OrthoDB" id="246401at2"/>
<dbReference type="AlphaFoldDB" id="A0A5C5YXT7"/>
<name>A0A5C5YXT7_9BACT</name>
<proteinExistence type="predicted"/>
<feature type="signal peptide" evidence="1">
    <location>
        <begin position="1"/>
        <end position="25"/>
    </location>
</feature>
<keyword evidence="4" id="KW-1185">Reference proteome</keyword>
<dbReference type="RefSeq" id="WP_146394967.1">
    <property type="nucleotide sequence ID" value="NZ_SJPJ01000001.1"/>
</dbReference>
<dbReference type="GO" id="GO:0043130">
    <property type="term" value="F:ubiquitin binding"/>
    <property type="evidence" value="ECO:0007669"/>
    <property type="project" value="InterPro"/>
</dbReference>
<reference evidence="3 4" key="1">
    <citation type="submission" date="2019-02" db="EMBL/GenBank/DDBJ databases">
        <title>Deep-cultivation of Planctomycetes and their phenomic and genomic characterization uncovers novel biology.</title>
        <authorList>
            <person name="Wiegand S."/>
            <person name="Jogler M."/>
            <person name="Boedeker C."/>
            <person name="Pinto D."/>
            <person name="Vollmers J."/>
            <person name="Rivas-Marin E."/>
            <person name="Kohn T."/>
            <person name="Peeters S.H."/>
            <person name="Heuer A."/>
            <person name="Rast P."/>
            <person name="Oberbeckmann S."/>
            <person name="Bunk B."/>
            <person name="Jeske O."/>
            <person name="Meyerdierks A."/>
            <person name="Storesund J.E."/>
            <person name="Kallscheuer N."/>
            <person name="Luecker S."/>
            <person name="Lage O.M."/>
            <person name="Pohl T."/>
            <person name="Merkel B.J."/>
            <person name="Hornburger P."/>
            <person name="Mueller R.-W."/>
            <person name="Bruemmer F."/>
            <person name="Labrenz M."/>
            <person name="Spormann A.M."/>
            <person name="Op Den Camp H."/>
            <person name="Overmann J."/>
            <person name="Amann R."/>
            <person name="Jetten M.S.M."/>
            <person name="Mascher T."/>
            <person name="Medema M.H."/>
            <person name="Devos D.P."/>
            <person name="Kaster A.-K."/>
            <person name="Ovreas L."/>
            <person name="Rohde M."/>
            <person name="Galperin M.Y."/>
            <person name="Jogler C."/>
        </authorList>
    </citation>
    <scope>NUCLEOTIDE SEQUENCE [LARGE SCALE GENOMIC DNA]</scope>
    <source>
        <strain evidence="3 4">CA13</strain>
    </source>
</reference>
<dbReference type="GO" id="GO:0042802">
    <property type="term" value="F:identical protein binding"/>
    <property type="evidence" value="ECO:0007669"/>
    <property type="project" value="InterPro"/>
</dbReference>
<protein>
    <recommendedName>
        <fullName evidence="2">SLA1 homology domain-containing protein</fullName>
    </recommendedName>
</protein>
<organism evidence="3 4">
    <name type="scientific">Novipirellula herctigrandis</name>
    <dbReference type="NCBI Taxonomy" id="2527986"/>
    <lineage>
        <taxon>Bacteria</taxon>
        <taxon>Pseudomonadati</taxon>
        <taxon>Planctomycetota</taxon>
        <taxon>Planctomycetia</taxon>
        <taxon>Pirellulales</taxon>
        <taxon>Pirellulaceae</taxon>
        <taxon>Novipirellula</taxon>
    </lineage>
</organism>
<evidence type="ECO:0000313" key="4">
    <source>
        <dbReference type="Proteomes" id="UP000315010"/>
    </source>
</evidence>
<comment type="caution">
    <text evidence="3">The sequence shown here is derived from an EMBL/GenBank/DDBJ whole genome shotgun (WGS) entry which is preliminary data.</text>
</comment>
<feature type="chain" id="PRO_5022996682" description="SLA1 homology domain-containing protein" evidence="1">
    <location>
        <begin position="26"/>
        <end position="311"/>
    </location>
</feature>
<dbReference type="Proteomes" id="UP000315010">
    <property type="component" value="Unassembled WGS sequence"/>
</dbReference>
<gene>
    <name evidence="3" type="ORF">CA13_12490</name>
</gene>
<dbReference type="EMBL" id="SJPJ01000001">
    <property type="protein sequence ID" value="TWT79842.1"/>
    <property type="molecule type" value="Genomic_DNA"/>
</dbReference>